<comment type="caution">
    <text evidence="1">The sequence shown here is derived from an EMBL/GenBank/DDBJ whole genome shotgun (WGS) entry which is preliminary data.</text>
</comment>
<gene>
    <name evidence="1" type="ORF">VKT23_017948</name>
</gene>
<sequence length="154" mass="17290">MPPLQIECLSILAGDTVGTMKYLSLNRVELLFVPPQKQFGITEPHAVQVLVHSSGFRNSEEGARREASVKDIATYYHAQPDVTAAIENLVVSYLSQACAFPKKLVLEGEFYVLRGERLKSQTVNDYVFRHGGSDISISKDKWVFEFVPKEVLML</sequence>
<dbReference type="EMBL" id="JBANRG010000078">
    <property type="protein sequence ID" value="KAK7438615.1"/>
    <property type="molecule type" value="Genomic_DNA"/>
</dbReference>
<organism evidence="1 2">
    <name type="scientific">Marasmiellus scandens</name>
    <dbReference type="NCBI Taxonomy" id="2682957"/>
    <lineage>
        <taxon>Eukaryota</taxon>
        <taxon>Fungi</taxon>
        <taxon>Dikarya</taxon>
        <taxon>Basidiomycota</taxon>
        <taxon>Agaricomycotina</taxon>
        <taxon>Agaricomycetes</taxon>
        <taxon>Agaricomycetidae</taxon>
        <taxon>Agaricales</taxon>
        <taxon>Marasmiineae</taxon>
        <taxon>Omphalotaceae</taxon>
        <taxon>Marasmiellus</taxon>
    </lineage>
</organism>
<evidence type="ECO:0000313" key="2">
    <source>
        <dbReference type="Proteomes" id="UP001498398"/>
    </source>
</evidence>
<proteinExistence type="predicted"/>
<keyword evidence="2" id="KW-1185">Reference proteome</keyword>
<evidence type="ECO:0000313" key="1">
    <source>
        <dbReference type="EMBL" id="KAK7438615.1"/>
    </source>
</evidence>
<reference evidence="1 2" key="1">
    <citation type="submission" date="2024-01" db="EMBL/GenBank/DDBJ databases">
        <title>A draft genome for the cacao thread blight pathogen Marasmiellus scandens.</title>
        <authorList>
            <person name="Baruah I.K."/>
            <person name="Leung J."/>
            <person name="Bukari Y."/>
            <person name="Amoako-Attah I."/>
            <person name="Meinhardt L.W."/>
            <person name="Bailey B.A."/>
            <person name="Cohen S.P."/>
        </authorList>
    </citation>
    <scope>NUCLEOTIDE SEQUENCE [LARGE SCALE GENOMIC DNA]</scope>
    <source>
        <strain evidence="1 2">GH-19</strain>
    </source>
</reference>
<protein>
    <submittedName>
        <fullName evidence="1">Uncharacterized protein</fullName>
    </submittedName>
</protein>
<accession>A0ABR1IQP4</accession>
<name>A0ABR1IQP4_9AGAR</name>
<dbReference type="Proteomes" id="UP001498398">
    <property type="component" value="Unassembled WGS sequence"/>
</dbReference>